<dbReference type="Proteomes" id="UP000593560">
    <property type="component" value="Unassembled WGS sequence"/>
</dbReference>
<evidence type="ECO:0000256" key="1">
    <source>
        <dbReference type="SAM" id="MobiDB-lite"/>
    </source>
</evidence>
<dbReference type="AlphaFoldDB" id="A0A7J9IA25"/>
<gene>
    <name evidence="2" type="ORF">Gohar_025660</name>
</gene>
<proteinExistence type="predicted"/>
<evidence type="ECO:0000313" key="2">
    <source>
        <dbReference type="EMBL" id="MBA0818979.1"/>
    </source>
</evidence>
<reference evidence="2 3" key="1">
    <citation type="journal article" date="2019" name="Genome Biol. Evol.">
        <title>Insights into the evolution of the New World diploid cottons (Gossypium, subgenus Houzingenia) based on genome sequencing.</title>
        <authorList>
            <person name="Grover C.E."/>
            <person name="Arick M.A. 2nd"/>
            <person name="Thrash A."/>
            <person name="Conover J.L."/>
            <person name="Sanders W.S."/>
            <person name="Peterson D.G."/>
            <person name="Frelichowski J.E."/>
            <person name="Scheffler J.A."/>
            <person name="Scheffler B.E."/>
            <person name="Wendel J.F."/>
        </authorList>
    </citation>
    <scope>NUCLEOTIDE SEQUENCE [LARGE SCALE GENOMIC DNA]</scope>
    <source>
        <strain evidence="2">0</strain>
        <tissue evidence="2">Leaf</tissue>
    </source>
</reference>
<protein>
    <submittedName>
        <fullName evidence="2">Uncharacterized protein</fullName>
    </submittedName>
</protein>
<comment type="caution">
    <text evidence="2">The sequence shown here is derived from an EMBL/GenBank/DDBJ whole genome shotgun (WGS) entry which is preliminary data.</text>
</comment>
<accession>A0A7J9IA25</accession>
<name>A0A7J9IA25_9ROSI</name>
<evidence type="ECO:0000313" key="3">
    <source>
        <dbReference type="Proteomes" id="UP000593560"/>
    </source>
</evidence>
<feature type="region of interest" description="Disordered" evidence="1">
    <location>
        <begin position="1"/>
        <end position="32"/>
    </location>
</feature>
<feature type="compositionally biased region" description="Polar residues" evidence="1">
    <location>
        <begin position="1"/>
        <end position="11"/>
    </location>
</feature>
<dbReference type="EMBL" id="JABFAD010327177">
    <property type="protein sequence ID" value="MBA0818979.1"/>
    <property type="molecule type" value="Genomic_DNA"/>
</dbReference>
<organism evidence="2 3">
    <name type="scientific">Gossypium harknessii</name>
    <dbReference type="NCBI Taxonomy" id="34285"/>
    <lineage>
        <taxon>Eukaryota</taxon>
        <taxon>Viridiplantae</taxon>
        <taxon>Streptophyta</taxon>
        <taxon>Embryophyta</taxon>
        <taxon>Tracheophyta</taxon>
        <taxon>Spermatophyta</taxon>
        <taxon>Magnoliopsida</taxon>
        <taxon>eudicotyledons</taxon>
        <taxon>Gunneridae</taxon>
        <taxon>Pentapetalae</taxon>
        <taxon>rosids</taxon>
        <taxon>malvids</taxon>
        <taxon>Malvales</taxon>
        <taxon>Malvaceae</taxon>
        <taxon>Malvoideae</taxon>
        <taxon>Gossypium</taxon>
    </lineage>
</organism>
<keyword evidence="3" id="KW-1185">Reference proteome</keyword>
<sequence>MIDRTSLSWSSWLRAPMPSRSPKNSMGYKGDDATMERVLANLSLEEGEEEG</sequence>